<evidence type="ECO:0000313" key="2">
    <source>
        <dbReference type="Proteomes" id="UP000191663"/>
    </source>
</evidence>
<dbReference type="EMBL" id="MUKB01000029">
    <property type="protein sequence ID" value="OPX18214.1"/>
    <property type="molecule type" value="Genomic_DNA"/>
</dbReference>
<protein>
    <recommendedName>
        <fullName evidence="3">Roadblock/LAMTOR2 domain-containing protein</fullName>
    </recommendedName>
</protein>
<proteinExistence type="predicted"/>
<name>A0A1V4QFW6_UNCW3</name>
<dbReference type="Proteomes" id="UP000191663">
    <property type="component" value="Unassembled WGS sequence"/>
</dbReference>
<comment type="caution">
    <text evidence="1">The sequence shown here is derived from an EMBL/GenBank/DDBJ whole genome shotgun (WGS) entry which is preliminary data.</text>
</comment>
<sequence>MKLNSIVKIPKVLGAGLASDDGFIIDAQFTVGYDAEKFGATAARVVSRIKKSLELERASAILYTQKSVFFIRETEDGIFFAICQKDANIGLIKIKIDKALKK</sequence>
<gene>
    <name evidence="1" type="ORF">BXT86_02325</name>
</gene>
<accession>A0A1V4QFW6</accession>
<dbReference type="AlphaFoldDB" id="A0A1V4QFW6"/>
<reference evidence="2" key="1">
    <citation type="submission" date="2017-01" db="EMBL/GenBank/DDBJ databases">
        <title>Novel pathways for hydrocarbon cycling and metabolic interdependencies in hydrothermal sediment communities.</title>
        <authorList>
            <person name="Dombrowski N."/>
            <person name="Seitz K."/>
            <person name="Teske A."/>
            <person name="Baker B."/>
        </authorList>
    </citation>
    <scope>NUCLEOTIDE SEQUENCE [LARGE SCALE GENOMIC DNA]</scope>
</reference>
<organism evidence="1 2">
    <name type="scientific">candidate division WOR-3 bacterium 4484_100</name>
    <dbReference type="NCBI Taxonomy" id="1936077"/>
    <lineage>
        <taxon>Bacteria</taxon>
        <taxon>Bacteria division WOR-3</taxon>
    </lineage>
</organism>
<evidence type="ECO:0008006" key="3">
    <source>
        <dbReference type="Google" id="ProtNLM"/>
    </source>
</evidence>
<dbReference type="Gene3D" id="3.30.450.30">
    <property type="entry name" value="Dynein light chain 2a, cytoplasmic"/>
    <property type="match status" value="1"/>
</dbReference>
<dbReference type="SUPFAM" id="SSF103196">
    <property type="entry name" value="Roadblock/LC7 domain"/>
    <property type="match status" value="1"/>
</dbReference>
<evidence type="ECO:0000313" key="1">
    <source>
        <dbReference type="EMBL" id="OPX18214.1"/>
    </source>
</evidence>